<evidence type="ECO:0000256" key="5">
    <source>
        <dbReference type="SAM" id="MobiDB-lite"/>
    </source>
</evidence>
<evidence type="ECO:0000256" key="1">
    <source>
        <dbReference type="ARBA" id="ARBA00004127"/>
    </source>
</evidence>
<dbReference type="PANTHER" id="PTHR28293">
    <property type="entry name" value="NUCLEAR RIM PROTEIN 1"/>
    <property type="match status" value="1"/>
</dbReference>
<feature type="region of interest" description="Disordered" evidence="5">
    <location>
        <begin position="74"/>
        <end position="107"/>
    </location>
</feature>
<organism evidence="7 8">
    <name type="scientific">Lactarius akahatsu</name>
    <dbReference type="NCBI Taxonomy" id="416441"/>
    <lineage>
        <taxon>Eukaryota</taxon>
        <taxon>Fungi</taxon>
        <taxon>Dikarya</taxon>
        <taxon>Basidiomycota</taxon>
        <taxon>Agaricomycotina</taxon>
        <taxon>Agaricomycetes</taxon>
        <taxon>Russulales</taxon>
        <taxon>Russulaceae</taxon>
        <taxon>Lactarius</taxon>
    </lineage>
</organism>
<evidence type="ECO:0000313" key="8">
    <source>
        <dbReference type="Proteomes" id="UP001201163"/>
    </source>
</evidence>
<evidence type="ECO:0000313" key="7">
    <source>
        <dbReference type="EMBL" id="KAH9001264.1"/>
    </source>
</evidence>
<dbReference type="GO" id="GO:0043007">
    <property type="term" value="P:maintenance of rDNA"/>
    <property type="evidence" value="ECO:0007669"/>
    <property type="project" value="TreeGrafter"/>
</dbReference>
<dbReference type="AlphaFoldDB" id="A0AAD4LVD1"/>
<sequence>MDLRRLAQANATRRPSSSSNRRLSTSTSSTPTSAPALPITPKARVSYPIARSPLEYPSISASLPFDWEAARGLRDPPYSPLGPKRREGRTSDFGTPDGKRTSPRRAVRKKSLYERITSLPSRVAFEISIFPNNVPLPAPKTSACIIGGTLHLIHFCIRVSQIRSIPDSDIGWEDMYREDNNVAWFDWTVPMTCLLIIVASLNTLFLFTHTKLYHLHLQPDPVSSPHARFVSAPADSPSFSTRVRTHTWSAFLGFWRFLLGISPSSSPGTSVFGGPRVQELEVWTPSEGELMLFCVYSPIHVFLWMLWNTGNWIMMAVVMAAISFQVRVLTTTYEALIKDRAIIAAEVLHEYDEKFVSPRIHPVRRDACVMTNEAEIVDHLR</sequence>
<evidence type="ECO:0000256" key="4">
    <source>
        <dbReference type="ARBA" id="ARBA00023136"/>
    </source>
</evidence>
<dbReference type="PANTHER" id="PTHR28293:SF1">
    <property type="entry name" value="NUCLEAR RIM PROTEIN 1"/>
    <property type="match status" value="1"/>
</dbReference>
<keyword evidence="3 6" id="KW-1133">Transmembrane helix</keyword>
<accession>A0AAD4LVD1</accession>
<evidence type="ECO:0000256" key="6">
    <source>
        <dbReference type="SAM" id="Phobius"/>
    </source>
</evidence>
<feature type="region of interest" description="Disordered" evidence="5">
    <location>
        <begin position="1"/>
        <end position="40"/>
    </location>
</feature>
<dbReference type="Pfam" id="PF10332">
    <property type="entry name" value="DUF2418"/>
    <property type="match status" value="1"/>
</dbReference>
<dbReference type="GO" id="GO:0012505">
    <property type="term" value="C:endomembrane system"/>
    <property type="evidence" value="ECO:0007669"/>
    <property type="project" value="UniProtKB-SubCell"/>
</dbReference>
<comment type="subcellular location">
    <subcellularLocation>
        <location evidence="1">Endomembrane system</location>
        <topology evidence="1">Multi-pass membrane protein</topology>
    </subcellularLocation>
</comment>
<evidence type="ECO:0000256" key="3">
    <source>
        <dbReference type="ARBA" id="ARBA00022989"/>
    </source>
</evidence>
<proteinExistence type="predicted"/>
<reference evidence="7" key="1">
    <citation type="submission" date="2022-01" db="EMBL/GenBank/DDBJ databases">
        <title>Comparative genomics reveals a dynamic genome evolution in the ectomycorrhizal milk-cap (Lactarius) mushrooms.</title>
        <authorList>
            <consortium name="DOE Joint Genome Institute"/>
            <person name="Lebreton A."/>
            <person name="Tang N."/>
            <person name="Kuo A."/>
            <person name="LaButti K."/>
            <person name="Drula E."/>
            <person name="Barry K."/>
            <person name="Clum A."/>
            <person name="Lipzen A."/>
            <person name="Mousain D."/>
            <person name="Ng V."/>
            <person name="Wang R."/>
            <person name="Wang X."/>
            <person name="Dai Y."/>
            <person name="Henrissat B."/>
            <person name="Grigoriev I.V."/>
            <person name="Guerin-Laguette A."/>
            <person name="Yu F."/>
            <person name="Martin F.M."/>
        </authorList>
    </citation>
    <scope>NUCLEOTIDE SEQUENCE</scope>
    <source>
        <strain evidence="7">QP</strain>
    </source>
</reference>
<keyword evidence="2 6" id="KW-0812">Transmembrane</keyword>
<evidence type="ECO:0008006" key="9">
    <source>
        <dbReference type="Google" id="ProtNLM"/>
    </source>
</evidence>
<gene>
    <name evidence="7" type="ORF">EDB92DRAFT_1788344</name>
</gene>
<protein>
    <recommendedName>
        <fullName evidence="9">Nuclear rim protein 1</fullName>
    </recommendedName>
</protein>
<keyword evidence="8" id="KW-1185">Reference proteome</keyword>
<dbReference type="Proteomes" id="UP001201163">
    <property type="component" value="Unassembled WGS sequence"/>
</dbReference>
<evidence type="ECO:0000256" key="2">
    <source>
        <dbReference type="ARBA" id="ARBA00022692"/>
    </source>
</evidence>
<comment type="caution">
    <text evidence="7">The sequence shown here is derived from an EMBL/GenBank/DDBJ whole genome shotgun (WGS) entry which is preliminary data.</text>
</comment>
<name>A0AAD4LVD1_9AGAM</name>
<keyword evidence="4 6" id="KW-0472">Membrane</keyword>
<dbReference type="EMBL" id="JAKELL010000001">
    <property type="protein sequence ID" value="KAH9001264.1"/>
    <property type="molecule type" value="Genomic_DNA"/>
</dbReference>
<feature type="compositionally biased region" description="Low complexity" evidence="5">
    <location>
        <begin position="9"/>
        <end position="37"/>
    </location>
</feature>
<dbReference type="GO" id="GO:0007096">
    <property type="term" value="P:regulation of exit from mitosis"/>
    <property type="evidence" value="ECO:0007669"/>
    <property type="project" value="TreeGrafter"/>
</dbReference>
<feature type="transmembrane region" description="Helical" evidence="6">
    <location>
        <begin position="187"/>
        <end position="207"/>
    </location>
</feature>
<dbReference type="InterPro" id="IPR018819">
    <property type="entry name" value="Nur1/Mug154"/>
</dbReference>